<dbReference type="InterPro" id="IPR002205">
    <property type="entry name" value="Topo_IIA_dom_A"/>
</dbReference>
<accession>A0A1R4GNR0</accession>
<dbReference type="Gene3D" id="2.120.10.90">
    <property type="entry name" value="DNA gyrase/topoisomerase IV, subunit A, C-terminal"/>
    <property type="match status" value="1"/>
</dbReference>
<dbReference type="GO" id="GO:0006265">
    <property type="term" value="P:DNA topological change"/>
    <property type="evidence" value="ECO:0007669"/>
    <property type="project" value="UniProtKB-UniRule"/>
</dbReference>
<dbReference type="EC" id="5.6.2.2" evidence="3"/>
<dbReference type="SMART" id="SM00434">
    <property type="entry name" value="TOP4c"/>
    <property type="match status" value="1"/>
</dbReference>
<protein>
    <recommendedName>
        <fullName evidence="3">DNA topoisomerase (ATP-hydrolyzing)</fullName>
        <ecNumber evidence="3">5.6.2.2</ecNumber>
    </recommendedName>
</protein>
<dbReference type="SUPFAM" id="SSF56719">
    <property type="entry name" value="Type II DNA topoisomerase"/>
    <property type="match status" value="1"/>
</dbReference>
<dbReference type="NCBIfam" id="NF004044">
    <property type="entry name" value="PRK05561.1"/>
    <property type="match status" value="1"/>
</dbReference>
<evidence type="ECO:0000256" key="2">
    <source>
        <dbReference type="ARBA" id="ARBA00008263"/>
    </source>
</evidence>
<dbReference type="FunFam" id="3.30.1360.40:FF:000002">
    <property type="entry name" value="DNA gyrase subunit A"/>
    <property type="match status" value="1"/>
</dbReference>
<dbReference type="FunFam" id="1.10.268.10:FF:000001">
    <property type="entry name" value="DNA gyrase subunit A"/>
    <property type="match status" value="1"/>
</dbReference>
<dbReference type="Gene3D" id="1.10.268.10">
    <property type="entry name" value="Topoisomerase, domain 3"/>
    <property type="match status" value="1"/>
</dbReference>
<dbReference type="InterPro" id="IPR013758">
    <property type="entry name" value="Topo_IIA_A/C_ab"/>
</dbReference>
<evidence type="ECO:0000256" key="8">
    <source>
        <dbReference type="SAM" id="Coils"/>
    </source>
</evidence>
<keyword evidence="12" id="KW-1185">Reference proteome</keyword>
<dbReference type="RefSeq" id="WP_086999874.1">
    <property type="nucleotide sequence ID" value="NZ_FUHW01000038.1"/>
</dbReference>
<feature type="domain" description="Topo IIA-type catalytic" evidence="10">
    <location>
        <begin position="43"/>
        <end position="509"/>
    </location>
</feature>
<evidence type="ECO:0000256" key="3">
    <source>
        <dbReference type="ARBA" id="ARBA00012895"/>
    </source>
</evidence>
<dbReference type="Gene3D" id="3.30.1360.40">
    <property type="match status" value="1"/>
</dbReference>
<dbReference type="Gene3D" id="3.90.199.10">
    <property type="entry name" value="Topoisomerase II, domain 5"/>
    <property type="match status" value="1"/>
</dbReference>
<evidence type="ECO:0000313" key="12">
    <source>
        <dbReference type="Proteomes" id="UP000195913"/>
    </source>
</evidence>
<dbReference type="GO" id="GO:0003677">
    <property type="term" value="F:DNA binding"/>
    <property type="evidence" value="ECO:0007669"/>
    <property type="project" value="UniProtKB-UniRule"/>
</dbReference>
<dbReference type="SUPFAM" id="SSF101904">
    <property type="entry name" value="GyrA/ParC C-terminal domain-like"/>
    <property type="match status" value="1"/>
</dbReference>
<keyword evidence="5 7" id="KW-0238">DNA-binding</keyword>
<dbReference type="GO" id="GO:0005524">
    <property type="term" value="F:ATP binding"/>
    <property type="evidence" value="ECO:0007669"/>
    <property type="project" value="InterPro"/>
</dbReference>
<evidence type="ECO:0000256" key="6">
    <source>
        <dbReference type="ARBA" id="ARBA00023235"/>
    </source>
</evidence>
<organism evidence="11 12">
    <name type="scientific">Arthrobacter rhombi</name>
    <dbReference type="NCBI Taxonomy" id="71253"/>
    <lineage>
        <taxon>Bacteria</taxon>
        <taxon>Bacillati</taxon>
        <taxon>Actinomycetota</taxon>
        <taxon>Actinomycetes</taxon>
        <taxon>Micrococcales</taxon>
        <taxon>Micrococcaceae</taxon>
        <taxon>Arthrobacter</taxon>
    </lineage>
</organism>
<evidence type="ECO:0000256" key="9">
    <source>
        <dbReference type="SAM" id="MobiDB-lite"/>
    </source>
</evidence>
<dbReference type="GO" id="GO:0034335">
    <property type="term" value="F:DNA negative supercoiling activity"/>
    <property type="evidence" value="ECO:0007669"/>
    <property type="project" value="UniProtKB-ARBA"/>
</dbReference>
<dbReference type="Pfam" id="PF03989">
    <property type="entry name" value="DNA_gyraseA_C"/>
    <property type="match status" value="2"/>
</dbReference>
<evidence type="ECO:0000259" key="10">
    <source>
        <dbReference type="PROSITE" id="PS52040"/>
    </source>
</evidence>
<feature type="coiled-coil region" evidence="8">
    <location>
        <begin position="445"/>
        <end position="472"/>
    </location>
</feature>
<dbReference type="PANTHER" id="PTHR43493:SF5">
    <property type="entry name" value="DNA GYRASE SUBUNIT A, CHLOROPLASTIC_MITOCHONDRIAL"/>
    <property type="match status" value="1"/>
</dbReference>
<dbReference type="GO" id="GO:0005737">
    <property type="term" value="C:cytoplasm"/>
    <property type="evidence" value="ECO:0007669"/>
    <property type="project" value="TreeGrafter"/>
</dbReference>
<keyword evidence="4 7" id="KW-0799">Topoisomerase</keyword>
<dbReference type="PROSITE" id="PS52040">
    <property type="entry name" value="TOPO_IIA"/>
    <property type="match status" value="1"/>
</dbReference>
<dbReference type="GO" id="GO:0009330">
    <property type="term" value="C:DNA topoisomerase type II (double strand cut, ATP-hydrolyzing) complex"/>
    <property type="evidence" value="ECO:0007669"/>
    <property type="project" value="TreeGrafter"/>
</dbReference>
<feature type="region of interest" description="Disordered" evidence="9">
    <location>
        <begin position="803"/>
        <end position="927"/>
    </location>
</feature>
<dbReference type="AlphaFoldDB" id="A0A1R4GNR0"/>
<dbReference type="CDD" id="cd00187">
    <property type="entry name" value="TOP4c"/>
    <property type="match status" value="1"/>
</dbReference>
<evidence type="ECO:0000256" key="4">
    <source>
        <dbReference type="ARBA" id="ARBA00023029"/>
    </source>
</evidence>
<dbReference type="EMBL" id="FUHW01000038">
    <property type="protein sequence ID" value="SJM69821.1"/>
    <property type="molecule type" value="Genomic_DNA"/>
</dbReference>
<dbReference type="InterPro" id="IPR013757">
    <property type="entry name" value="Topo_IIA_A_a_sf"/>
</dbReference>
<reference evidence="11 12" key="1">
    <citation type="submission" date="2017-02" db="EMBL/GenBank/DDBJ databases">
        <authorList>
            <person name="Peterson S.W."/>
        </authorList>
    </citation>
    <scope>NUCLEOTIDE SEQUENCE [LARGE SCALE GENOMIC DNA]</scope>
    <source>
        <strain evidence="11 12">B Ar 00.02</strain>
    </source>
</reference>
<feature type="active site" description="O-(5'-phospho-DNA)-tyrosine intermediate" evidence="7">
    <location>
        <position position="130"/>
    </location>
</feature>
<evidence type="ECO:0000313" key="11">
    <source>
        <dbReference type="EMBL" id="SJM69821.1"/>
    </source>
</evidence>
<keyword evidence="6 7" id="KW-0413">Isomerase</keyword>
<comment type="similarity">
    <text evidence="2">Belongs to the type II topoisomerase GyrA/ParC subunit family.</text>
</comment>
<name>A0A1R4GNR0_9MICC</name>
<proteinExistence type="inferred from homology"/>
<comment type="catalytic activity">
    <reaction evidence="1 7">
        <text>ATP-dependent breakage, passage and rejoining of double-stranded DNA.</text>
        <dbReference type="EC" id="5.6.2.2"/>
    </reaction>
</comment>
<dbReference type="PANTHER" id="PTHR43493">
    <property type="entry name" value="DNA GYRASE/TOPOISOMERASE SUBUNIT A"/>
    <property type="match status" value="1"/>
</dbReference>
<dbReference type="Proteomes" id="UP000195913">
    <property type="component" value="Unassembled WGS sequence"/>
</dbReference>
<dbReference type="InterPro" id="IPR035516">
    <property type="entry name" value="Gyrase/topoIV_suA_C"/>
</dbReference>
<dbReference type="InterPro" id="IPR050220">
    <property type="entry name" value="Type_II_DNA_Topoisomerases"/>
</dbReference>
<evidence type="ECO:0000256" key="7">
    <source>
        <dbReference type="PROSITE-ProRule" id="PRU01384"/>
    </source>
</evidence>
<keyword evidence="8" id="KW-0175">Coiled coil</keyword>
<evidence type="ECO:0000256" key="5">
    <source>
        <dbReference type="ARBA" id="ARBA00023125"/>
    </source>
</evidence>
<sequence>MARRQTPEPPQDFIENIVDIDVTSEMEGSFLEYAYSVIYSRALPDARDGLKPVQRRILFMMTQMGLRPEKGHVKSARVVGEVMGKLHPHGDTAIYDAMVRMAQHFALRLPLIDGHGNFGSLDDGPAAPRYTEARLDSPAVAMTDHLDEDVVDFIPNYDNQLLQPEVLPAAFPNLLVNGTTGIAVGMATNMAPHNLGEVIAAARHLVENPEAPLAELMKFVPGPDLPSGGEIIGLEGIHDAYTNGRGSFKTRAKVVLEQISARRSGLIVTELPYMVGPEKVIQKIKDAVTAKKLVGVSDVIDLTDRKNGMRLVIELKNGFNPNAVLQQLYKYTPMEDSFGINNVALVDGQPRTLGLRELLQVYIGHRLSVVTRRTAYRLAKKKDRLHLVEGLLIAIVDIDEVIQIIRNSDETAVARQRLMTVYDLSEIQANHILELRLRQLTKYSQIELEKERDELQREIERLSAILASDELLRGLVSSELAEVSERYATPRRTRLLKSATAAPLKGTTMPAPASTSAKAPLTLEIADDPCWAILSASGRLARTTTREPLPTDGNRVKHDVLASLLPATARGEIGAVTSTGRMLRLQVLDIPVLPATSSFPPLTDGVPVAEFISLAKGETVIGLVPLNEVLAVGTARGVVKRVTPDYPLNRDEFEALSLKPGDRVIGVCVPGENDDLIFVSGQARLLRYPASTVRPQGRTAGGMAGIKLVDGDQAIFFGSAHPEDESAVVVTIAAAGATLPGTEAGTVKVTPLSEYPAKGRGTGGVRAHRFLKGEEVLALAWAGHGPARAASAAGVSRALPLEHGRRDGSGVPLSSKVDALGGAPVAPDAVGEPAPPIDRSPEPVSGGSEAEQADTGAPRRRTAAASRPAAGRGGKKVPDEPVGDFLPGFDAEEPRRAPLAAPEEDSVPFADSAVVEVEGRGTTPVGP</sequence>
<gene>
    <name evidence="11" type="ORF">FM101_12060</name>
</gene>
<dbReference type="InterPro" id="IPR006691">
    <property type="entry name" value="GyrA/parC_rep"/>
</dbReference>
<dbReference type="InterPro" id="IPR013760">
    <property type="entry name" value="Topo_IIA-like_dom_sf"/>
</dbReference>
<evidence type="ECO:0000256" key="1">
    <source>
        <dbReference type="ARBA" id="ARBA00000185"/>
    </source>
</evidence>
<dbReference type="Pfam" id="PF00521">
    <property type="entry name" value="DNA_topoisoIV"/>
    <property type="match status" value="1"/>
</dbReference>